<sequence>KKYTICEKHYNQIIAKDNCLNYLKGESSSYSRKQSCNFNTLNNSQIEPLTAVDIGIQVEINSNNDLLMQIEALKNSLNTLVAEHSKQVQIIEIKNNKIFELETECKYLKNQITDLNIRVKNLDLYRNQIEVLVDEKNKLEITEQEAKTLKNENTMKKEELISVNNSILVSFPESQRLKYTNLKNKTKVMLLMILQEIRGLNNTEEAMDEEYEDNESANEEIK</sequence>
<evidence type="ECO:0000313" key="3">
    <source>
        <dbReference type="Proteomes" id="UP000789396"/>
    </source>
</evidence>
<feature type="coiled-coil region" evidence="1">
    <location>
        <begin position="63"/>
        <end position="159"/>
    </location>
</feature>
<dbReference type="AlphaFoldDB" id="A0A9N9D4Y7"/>
<keyword evidence="3" id="KW-1185">Reference proteome</keyword>
<name>A0A9N9D4Y7_9GLOM</name>
<evidence type="ECO:0000313" key="2">
    <source>
        <dbReference type="EMBL" id="CAG8622598.1"/>
    </source>
</evidence>
<feature type="non-terminal residue" evidence="2">
    <location>
        <position position="222"/>
    </location>
</feature>
<organism evidence="2 3">
    <name type="scientific">Racocetra fulgida</name>
    <dbReference type="NCBI Taxonomy" id="60492"/>
    <lineage>
        <taxon>Eukaryota</taxon>
        <taxon>Fungi</taxon>
        <taxon>Fungi incertae sedis</taxon>
        <taxon>Mucoromycota</taxon>
        <taxon>Glomeromycotina</taxon>
        <taxon>Glomeromycetes</taxon>
        <taxon>Diversisporales</taxon>
        <taxon>Gigasporaceae</taxon>
        <taxon>Racocetra</taxon>
    </lineage>
</organism>
<gene>
    <name evidence="2" type="ORF">RFULGI_LOCUS7418</name>
</gene>
<reference evidence="2" key="1">
    <citation type="submission" date="2021-06" db="EMBL/GenBank/DDBJ databases">
        <authorList>
            <person name="Kallberg Y."/>
            <person name="Tangrot J."/>
            <person name="Rosling A."/>
        </authorList>
    </citation>
    <scope>NUCLEOTIDE SEQUENCE</scope>
    <source>
        <strain evidence="2">IN212</strain>
    </source>
</reference>
<dbReference type="OrthoDB" id="2434702at2759"/>
<dbReference type="Proteomes" id="UP000789396">
    <property type="component" value="Unassembled WGS sequence"/>
</dbReference>
<protein>
    <submittedName>
        <fullName evidence="2">17900_t:CDS:1</fullName>
    </submittedName>
</protein>
<accession>A0A9N9D4Y7</accession>
<comment type="caution">
    <text evidence="2">The sequence shown here is derived from an EMBL/GenBank/DDBJ whole genome shotgun (WGS) entry which is preliminary data.</text>
</comment>
<dbReference type="EMBL" id="CAJVPZ010010712">
    <property type="protein sequence ID" value="CAG8622598.1"/>
    <property type="molecule type" value="Genomic_DNA"/>
</dbReference>
<evidence type="ECO:0000256" key="1">
    <source>
        <dbReference type="SAM" id="Coils"/>
    </source>
</evidence>
<proteinExistence type="predicted"/>
<keyword evidence="1" id="KW-0175">Coiled coil</keyword>